<dbReference type="AlphaFoldDB" id="A0AAV3PXS5"/>
<dbReference type="PANTHER" id="PTHR43349:SF35">
    <property type="entry name" value="PHENYLCOUMARAN BENZYLIC ETHER REDUCTASE 1"/>
    <property type="match status" value="1"/>
</dbReference>
<dbReference type="Pfam" id="PF05368">
    <property type="entry name" value="NmrA"/>
    <property type="match status" value="1"/>
</dbReference>
<evidence type="ECO:0000256" key="1">
    <source>
        <dbReference type="ARBA" id="ARBA00005725"/>
    </source>
</evidence>
<evidence type="ECO:0000313" key="4">
    <source>
        <dbReference type="EMBL" id="GAA0156637.1"/>
    </source>
</evidence>
<dbReference type="Proteomes" id="UP001454036">
    <property type="component" value="Unassembled WGS sequence"/>
</dbReference>
<name>A0AAV3PXS5_LITER</name>
<keyword evidence="2" id="KW-0732">Signal</keyword>
<organism evidence="4 5">
    <name type="scientific">Lithospermum erythrorhizon</name>
    <name type="common">Purple gromwell</name>
    <name type="synonym">Lithospermum officinale var. erythrorhizon</name>
    <dbReference type="NCBI Taxonomy" id="34254"/>
    <lineage>
        <taxon>Eukaryota</taxon>
        <taxon>Viridiplantae</taxon>
        <taxon>Streptophyta</taxon>
        <taxon>Embryophyta</taxon>
        <taxon>Tracheophyta</taxon>
        <taxon>Spermatophyta</taxon>
        <taxon>Magnoliopsida</taxon>
        <taxon>eudicotyledons</taxon>
        <taxon>Gunneridae</taxon>
        <taxon>Pentapetalae</taxon>
        <taxon>asterids</taxon>
        <taxon>lamiids</taxon>
        <taxon>Boraginales</taxon>
        <taxon>Boraginaceae</taxon>
        <taxon>Boraginoideae</taxon>
        <taxon>Lithospermeae</taxon>
        <taxon>Lithospermum</taxon>
    </lineage>
</organism>
<sequence>MMKFPSHVSILLFCLTSYLLFFSFTQGASPYGRSSHRGGIERVNNNKAKSKIFIVGSIGRFGRYVTEASIKAKHTTIGLVRAIPSANETEKINLIAQFKSWGVKIVYGDFNIDRKLIVKTMKKVDVVISCVGGSETPTQVNLTSAIVEAGNIKRFLPSEFAIDVDRLQDPVEPAKSMFANKANIRRVVESLGIPHTYVVANGFSARFWPNLAQVNPPVLLPYIKEVVAYGTGDSKATASYEADIATYTIKTIDDPLTLNKNLYISPPLNALSYNELFSLWETKSGNTLSKSYVSEEEMLQMINDPTNTVNGLLAICYSVAIKNDYASYVIDPSFGYEASALYPEVIYKSVGNYFDEVLANATLISSSNGAEGTFSI</sequence>
<dbReference type="Gene3D" id="3.90.25.10">
    <property type="entry name" value="UDP-galactose 4-epimerase, domain 1"/>
    <property type="match status" value="1"/>
</dbReference>
<comment type="similarity">
    <text evidence="1">Belongs to the NmrA-type oxidoreductase family. Isoflavone reductase subfamily.</text>
</comment>
<proteinExistence type="inferred from homology"/>
<accession>A0AAV3PXS5</accession>
<feature type="domain" description="NmrA-like" evidence="3">
    <location>
        <begin position="49"/>
        <end position="353"/>
    </location>
</feature>
<evidence type="ECO:0000256" key="2">
    <source>
        <dbReference type="SAM" id="SignalP"/>
    </source>
</evidence>
<protein>
    <submittedName>
        <fullName evidence="4">Oxidoreductase</fullName>
    </submittedName>
</protein>
<keyword evidence="5" id="KW-1185">Reference proteome</keyword>
<evidence type="ECO:0000313" key="5">
    <source>
        <dbReference type="Proteomes" id="UP001454036"/>
    </source>
</evidence>
<dbReference type="EMBL" id="BAABME010019273">
    <property type="protein sequence ID" value="GAA0156637.1"/>
    <property type="molecule type" value="Genomic_DNA"/>
</dbReference>
<comment type="caution">
    <text evidence="4">The sequence shown here is derived from an EMBL/GenBank/DDBJ whole genome shotgun (WGS) entry which is preliminary data.</text>
</comment>
<dbReference type="InterPro" id="IPR050608">
    <property type="entry name" value="NmrA-type/Isoflavone_red_sf"/>
</dbReference>
<evidence type="ECO:0000259" key="3">
    <source>
        <dbReference type="Pfam" id="PF05368"/>
    </source>
</evidence>
<reference evidence="4 5" key="1">
    <citation type="submission" date="2024-01" db="EMBL/GenBank/DDBJ databases">
        <title>The complete chloroplast genome sequence of Lithospermum erythrorhizon: insights into the phylogenetic relationship among Boraginaceae species and the maternal lineages of purple gromwells.</title>
        <authorList>
            <person name="Okada T."/>
            <person name="Watanabe K."/>
        </authorList>
    </citation>
    <scope>NUCLEOTIDE SEQUENCE [LARGE SCALE GENOMIC DNA]</scope>
</reference>
<dbReference type="SUPFAM" id="SSF51735">
    <property type="entry name" value="NAD(P)-binding Rossmann-fold domains"/>
    <property type="match status" value="1"/>
</dbReference>
<gene>
    <name evidence="4" type="ORF">LIER_38310</name>
</gene>
<feature type="chain" id="PRO_5043999673" evidence="2">
    <location>
        <begin position="28"/>
        <end position="376"/>
    </location>
</feature>
<feature type="signal peptide" evidence="2">
    <location>
        <begin position="1"/>
        <end position="27"/>
    </location>
</feature>
<dbReference type="InterPro" id="IPR008030">
    <property type="entry name" value="NmrA-like"/>
</dbReference>
<dbReference type="Gene3D" id="3.40.50.720">
    <property type="entry name" value="NAD(P)-binding Rossmann-like Domain"/>
    <property type="match status" value="1"/>
</dbReference>
<dbReference type="InterPro" id="IPR036291">
    <property type="entry name" value="NAD(P)-bd_dom_sf"/>
</dbReference>
<dbReference type="PANTHER" id="PTHR43349">
    <property type="entry name" value="PINORESINOL REDUCTASE-RELATED"/>
    <property type="match status" value="1"/>
</dbReference>